<protein>
    <submittedName>
        <fullName evidence="1">Uncharacterized protein</fullName>
    </submittedName>
</protein>
<organism evidence="1">
    <name type="scientific">viral metagenome</name>
    <dbReference type="NCBI Taxonomy" id="1070528"/>
    <lineage>
        <taxon>unclassified sequences</taxon>
        <taxon>metagenomes</taxon>
        <taxon>organismal metagenomes</taxon>
    </lineage>
</organism>
<sequence>MKCIMEHIVWNMLVSETIIRDKINTILTIFNESDNKTNMKSKCLPVVMIVKDGDIIMVLNKDLDKSPLREYDTLFKLNHNGDMIISDNVDDMNKRNERSSVHALSVTLKMGNNEYDITPKCGDPNIFIQGNKIYSHHHVRFICKQMEIEYDDTDIYEIIMIDSDVNVHEFRNSFNDSSHILVEKECLTINNDIKK</sequence>
<name>A0A6C0BTG8_9ZZZZ</name>
<dbReference type="EMBL" id="MN739230">
    <property type="protein sequence ID" value="QHS94708.1"/>
    <property type="molecule type" value="Genomic_DNA"/>
</dbReference>
<reference evidence="1" key="1">
    <citation type="journal article" date="2020" name="Nature">
        <title>Giant virus diversity and host interactions through global metagenomics.</title>
        <authorList>
            <person name="Schulz F."/>
            <person name="Roux S."/>
            <person name="Paez-Espino D."/>
            <person name="Jungbluth S."/>
            <person name="Walsh D.A."/>
            <person name="Denef V.J."/>
            <person name="McMahon K.D."/>
            <person name="Konstantinidis K.T."/>
            <person name="Eloe-Fadrosh E.A."/>
            <person name="Kyrpides N.C."/>
            <person name="Woyke T."/>
        </authorList>
    </citation>
    <scope>NUCLEOTIDE SEQUENCE</scope>
    <source>
        <strain evidence="1">GVMAG-M-3300018416-45</strain>
    </source>
</reference>
<evidence type="ECO:0000313" key="1">
    <source>
        <dbReference type="EMBL" id="QHS94708.1"/>
    </source>
</evidence>
<dbReference type="AlphaFoldDB" id="A0A6C0BTG8"/>
<accession>A0A6C0BTG8</accession>
<proteinExistence type="predicted"/>